<evidence type="ECO:0000313" key="2">
    <source>
        <dbReference type="EMBL" id="PNH08731.1"/>
    </source>
</evidence>
<protein>
    <submittedName>
        <fullName evidence="2">Uncharacterized protein</fullName>
    </submittedName>
</protein>
<gene>
    <name evidence="2" type="ORF">TSOC_004699</name>
</gene>
<dbReference type="AlphaFoldDB" id="A0A2J8A888"/>
<proteinExistence type="predicted"/>
<organism evidence="2 3">
    <name type="scientific">Tetrabaena socialis</name>
    <dbReference type="NCBI Taxonomy" id="47790"/>
    <lineage>
        <taxon>Eukaryota</taxon>
        <taxon>Viridiplantae</taxon>
        <taxon>Chlorophyta</taxon>
        <taxon>core chlorophytes</taxon>
        <taxon>Chlorophyceae</taxon>
        <taxon>CS clade</taxon>
        <taxon>Chlamydomonadales</taxon>
        <taxon>Tetrabaenaceae</taxon>
        <taxon>Tetrabaena</taxon>
    </lineage>
</organism>
<evidence type="ECO:0000256" key="1">
    <source>
        <dbReference type="SAM" id="SignalP"/>
    </source>
</evidence>
<accession>A0A2J8A888</accession>
<dbReference type="Proteomes" id="UP000236333">
    <property type="component" value="Unassembled WGS sequence"/>
</dbReference>
<name>A0A2J8A888_9CHLO</name>
<evidence type="ECO:0000313" key="3">
    <source>
        <dbReference type="Proteomes" id="UP000236333"/>
    </source>
</evidence>
<reference evidence="2 3" key="1">
    <citation type="journal article" date="2017" name="Mol. Biol. Evol.">
        <title>The 4-celled Tetrabaena socialis nuclear genome reveals the essential components for genetic control of cell number at the origin of multicellularity in the volvocine lineage.</title>
        <authorList>
            <person name="Featherston J."/>
            <person name="Arakaki Y."/>
            <person name="Hanschen E.R."/>
            <person name="Ferris P.J."/>
            <person name="Michod R.E."/>
            <person name="Olson B.J.S.C."/>
            <person name="Nozaki H."/>
            <person name="Durand P.M."/>
        </authorList>
    </citation>
    <scope>NUCLEOTIDE SEQUENCE [LARGE SCALE GENOMIC DNA]</scope>
    <source>
        <strain evidence="2 3">NIES-571</strain>
    </source>
</reference>
<keyword evidence="3" id="KW-1185">Reference proteome</keyword>
<feature type="chain" id="PRO_5014473902" evidence="1">
    <location>
        <begin position="24"/>
        <end position="395"/>
    </location>
</feature>
<feature type="signal peptide" evidence="1">
    <location>
        <begin position="1"/>
        <end position="23"/>
    </location>
</feature>
<dbReference type="EMBL" id="PGGS01000118">
    <property type="protein sequence ID" value="PNH08731.1"/>
    <property type="molecule type" value="Genomic_DNA"/>
</dbReference>
<keyword evidence="1" id="KW-0732">Signal</keyword>
<sequence length="395" mass="42865">MSLLLPLLMLLAPLARPPLFARAFPVASQPSAAAAASPATHLRLDDVLSASALASSISSGHNAEPSAPGEAPDPQPTLLSLLADVVSTPGRTQLRRVHELQQGGAGDFLHGLLEDYPALDEGNLAAWASDASGFLAGYAAGMWPLAGAPAGRRVNVSLTALSGLPVVRRVLMAQLATAWLTTLGRRLPREVEPQLALLVKLLYDIHRASVVQRGVMEYLHISKSGGTSWNVASQMNGCVTPDGSRARLVPGFDDTCRWMHRRVYKELMGPGPTHVSARYRRVGRNTKYIGCQQRYEQVVSRGLSFYSNEYTLQNPGREVYDTHLCPQVVNVVTLREPLRRMESAVKFLMIEAKERFLARDGGDKGHESFGAAFCNISGAHLSKLAPPICDNYIVR</sequence>
<comment type="caution">
    <text evidence="2">The sequence shown here is derived from an EMBL/GenBank/DDBJ whole genome shotgun (WGS) entry which is preliminary data.</text>
</comment>
<dbReference type="OrthoDB" id="529546at2759"/>